<dbReference type="InterPro" id="IPR005665">
    <property type="entry name" value="SecF_bac"/>
</dbReference>
<evidence type="ECO:0000259" key="11">
    <source>
        <dbReference type="Pfam" id="PF02355"/>
    </source>
</evidence>
<dbReference type="InterPro" id="IPR022813">
    <property type="entry name" value="SecD/SecF_arch_bac"/>
</dbReference>
<comment type="subunit">
    <text evidence="9">Forms a complex with SecD. Part of the essential Sec protein translocation apparatus which comprises SecA, SecYEG and auxiliary proteins SecDF. Other proteins may also be involved.</text>
</comment>
<dbReference type="AlphaFoldDB" id="L1MFR9"/>
<proteinExistence type="inferred from homology"/>
<dbReference type="GO" id="GO:0043952">
    <property type="term" value="P:protein transport by the Sec complex"/>
    <property type="evidence" value="ECO:0007669"/>
    <property type="project" value="UniProtKB-UniRule"/>
</dbReference>
<evidence type="ECO:0000256" key="3">
    <source>
        <dbReference type="ARBA" id="ARBA00022475"/>
    </source>
</evidence>
<evidence type="ECO:0000256" key="5">
    <source>
        <dbReference type="ARBA" id="ARBA00022927"/>
    </source>
</evidence>
<dbReference type="HAMAP" id="MF_01464_B">
    <property type="entry name" value="SecF_B"/>
    <property type="match status" value="1"/>
</dbReference>
<dbReference type="InterPro" id="IPR022646">
    <property type="entry name" value="SecD/SecF_CS"/>
</dbReference>
<evidence type="ECO:0000256" key="9">
    <source>
        <dbReference type="HAMAP-Rule" id="MF_01464"/>
    </source>
</evidence>
<feature type="transmembrane region" description="Helical" evidence="9">
    <location>
        <begin position="201"/>
        <end position="222"/>
    </location>
</feature>
<feature type="transmembrane region" description="Helical" evidence="9">
    <location>
        <begin position="287"/>
        <end position="309"/>
    </location>
</feature>
<dbReference type="Proteomes" id="UP000010445">
    <property type="component" value="Unassembled WGS sequence"/>
</dbReference>
<dbReference type="RefSeq" id="WP_006063531.1">
    <property type="nucleotide sequence ID" value="NZ_KB290831.1"/>
</dbReference>
<dbReference type="GO" id="GO:0005886">
    <property type="term" value="C:plasma membrane"/>
    <property type="evidence" value="ECO:0007669"/>
    <property type="project" value="UniProtKB-SubCell"/>
</dbReference>
<evidence type="ECO:0000256" key="6">
    <source>
        <dbReference type="ARBA" id="ARBA00022989"/>
    </source>
</evidence>
<evidence type="ECO:0000256" key="7">
    <source>
        <dbReference type="ARBA" id="ARBA00023010"/>
    </source>
</evidence>
<feature type="transmembrane region" description="Helical" evidence="9">
    <location>
        <begin position="260"/>
        <end position="281"/>
    </location>
</feature>
<keyword evidence="7 9" id="KW-0811">Translocation</keyword>
<evidence type="ECO:0000256" key="1">
    <source>
        <dbReference type="ARBA" id="ARBA00004651"/>
    </source>
</evidence>
<accession>L1MFR9</accession>
<feature type="transmembrane region" description="Helical" evidence="9">
    <location>
        <begin position="25"/>
        <end position="46"/>
    </location>
</feature>
<dbReference type="EMBL" id="AMEM01000018">
    <property type="protein sequence ID" value="EKX90087.1"/>
    <property type="molecule type" value="Genomic_DNA"/>
</dbReference>
<comment type="similarity">
    <text evidence="9">Belongs to the SecD/SecF family. SecF subfamily.</text>
</comment>
<reference evidence="12 13" key="1">
    <citation type="submission" date="2012-05" db="EMBL/GenBank/DDBJ databases">
        <authorList>
            <person name="Weinstock G."/>
            <person name="Sodergren E."/>
            <person name="Lobos E.A."/>
            <person name="Fulton L."/>
            <person name="Fulton R."/>
            <person name="Courtney L."/>
            <person name="Fronick C."/>
            <person name="O'Laughlin M."/>
            <person name="Godfrey J."/>
            <person name="Wilson R.M."/>
            <person name="Miner T."/>
            <person name="Farmer C."/>
            <person name="Delehaunty K."/>
            <person name="Cordes M."/>
            <person name="Minx P."/>
            <person name="Tomlinson C."/>
            <person name="Chen J."/>
            <person name="Wollam A."/>
            <person name="Pepin K.H."/>
            <person name="Bhonagiri V."/>
            <person name="Zhang X."/>
            <person name="Suruliraj S."/>
            <person name="Warren W."/>
            <person name="Mitreva M."/>
            <person name="Mardis E.R."/>
            <person name="Wilson R.K."/>
        </authorList>
    </citation>
    <scope>NUCLEOTIDE SEQUENCE [LARGE SCALE GENOMIC DNA]</scope>
    <source>
        <strain evidence="12 13">F0235</strain>
    </source>
</reference>
<dbReference type="InterPro" id="IPR048634">
    <property type="entry name" value="SecD_SecF_C"/>
</dbReference>
<dbReference type="Pfam" id="PF02355">
    <property type="entry name" value="SecD_SecF_C"/>
    <property type="match status" value="1"/>
</dbReference>
<dbReference type="GO" id="GO:0015450">
    <property type="term" value="F:protein-transporting ATPase activity"/>
    <property type="evidence" value="ECO:0007669"/>
    <property type="project" value="InterPro"/>
</dbReference>
<organism evidence="12 13">
    <name type="scientific">Corynebacterium durum F0235</name>
    <dbReference type="NCBI Taxonomy" id="1035195"/>
    <lineage>
        <taxon>Bacteria</taxon>
        <taxon>Bacillati</taxon>
        <taxon>Actinomycetota</taxon>
        <taxon>Actinomycetes</taxon>
        <taxon>Mycobacteriales</taxon>
        <taxon>Corynebacteriaceae</taxon>
        <taxon>Corynebacterium</taxon>
    </lineage>
</organism>
<dbReference type="eggNOG" id="COG0341">
    <property type="taxonomic scope" value="Bacteria"/>
</dbReference>
<evidence type="ECO:0000256" key="10">
    <source>
        <dbReference type="SAM" id="MobiDB-lite"/>
    </source>
</evidence>
<evidence type="ECO:0000256" key="4">
    <source>
        <dbReference type="ARBA" id="ARBA00022692"/>
    </source>
</evidence>
<comment type="caution">
    <text evidence="12">The sequence shown here is derived from an EMBL/GenBank/DDBJ whole genome shotgun (WGS) entry which is preliminary data.</text>
</comment>
<keyword evidence="4 9" id="KW-0812">Transmembrane</keyword>
<keyword evidence="2 9" id="KW-0813">Transport</keyword>
<feature type="transmembrane region" description="Helical" evidence="9">
    <location>
        <begin position="174"/>
        <end position="195"/>
    </location>
</feature>
<feature type="region of interest" description="Disordered" evidence="10">
    <location>
        <begin position="330"/>
        <end position="379"/>
    </location>
</feature>
<keyword evidence="8 9" id="KW-0472">Membrane</keyword>
<feature type="compositionally biased region" description="Acidic residues" evidence="10">
    <location>
        <begin position="336"/>
        <end position="348"/>
    </location>
</feature>
<dbReference type="HOGENOM" id="CLU_050012_2_0_11"/>
<keyword evidence="3 9" id="KW-1003">Cell membrane</keyword>
<evidence type="ECO:0000313" key="12">
    <source>
        <dbReference type="EMBL" id="EKX90087.1"/>
    </source>
</evidence>
<keyword evidence="13" id="KW-1185">Reference proteome</keyword>
<dbReference type="Gene3D" id="1.20.1640.10">
    <property type="entry name" value="Multidrug efflux transporter AcrB transmembrane domain"/>
    <property type="match status" value="1"/>
</dbReference>
<dbReference type="PRINTS" id="PR01755">
    <property type="entry name" value="SECFTRNLCASE"/>
</dbReference>
<dbReference type="Pfam" id="PF07549">
    <property type="entry name" value="Sec_GG"/>
    <property type="match status" value="1"/>
</dbReference>
<feature type="transmembrane region" description="Helical" evidence="9">
    <location>
        <begin position="146"/>
        <end position="167"/>
    </location>
</feature>
<dbReference type="NCBIfam" id="TIGR00966">
    <property type="entry name" value="transloc_SecF"/>
    <property type="match status" value="1"/>
</dbReference>
<dbReference type="InterPro" id="IPR022645">
    <property type="entry name" value="SecD/SecF_bac"/>
</dbReference>
<feature type="domain" description="Protein export membrane protein SecD/SecF C-terminal" evidence="11">
    <location>
        <begin position="132"/>
        <end position="313"/>
    </location>
</feature>
<keyword evidence="6 9" id="KW-1133">Transmembrane helix</keyword>
<dbReference type="GO" id="GO:0065002">
    <property type="term" value="P:intracellular protein transmembrane transport"/>
    <property type="evidence" value="ECO:0007669"/>
    <property type="project" value="UniProtKB-UniRule"/>
</dbReference>
<keyword evidence="5 9" id="KW-0653">Protein transport</keyword>
<comment type="subcellular location">
    <subcellularLocation>
        <location evidence="1 9">Cell membrane</location>
        <topology evidence="1 9">Multi-pass membrane protein</topology>
    </subcellularLocation>
</comment>
<dbReference type="PANTHER" id="PTHR30081">
    <property type="entry name" value="PROTEIN-EXPORT MEMBRANE PROTEIN SEC"/>
    <property type="match status" value="1"/>
</dbReference>
<evidence type="ECO:0000313" key="13">
    <source>
        <dbReference type="Proteomes" id="UP000010445"/>
    </source>
</evidence>
<dbReference type="GO" id="GO:0006605">
    <property type="term" value="P:protein targeting"/>
    <property type="evidence" value="ECO:0007669"/>
    <property type="project" value="UniProtKB-UniRule"/>
</dbReference>
<evidence type="ECO:0000256" key="8">
    <source>
        <dbReference type="ARBA" id="ARBA00023136"/>
    </source>
</evidence>
<dbReference type="STRING" id="1035195.HMPREF9997_01295"/>
<dbReference type="SUPFAM" id="SSF82866">
    <property type="entry name" value="Multidrug efflux transporter AcrB transmembrane domain"/>
    <property type="match status" value="1"/>
</dbReference>
<comment type="function">
    <text evidence="9">Part of the Sec protein translocase complex. Interacts with the SecYEG preprotein conducting channel. SecDF uses the proton motive force (PMF) to complete protein translocation after the ATP-dependent function of SecA.</text>
</comment>
<evidence type="ECO:0000256" key="2">
    <source>
        <dbReference type="ARBA" id="ARBA00022448"/>
    </source>
</evidence>
<protein>
    <recommendedName>
        <fullName evidence="9">Protein-export membrane protein SecF</fullName>
    </recommendedName>
</protein>
<sequence>MTNTGTLSRLYTGEGGLDFVGRRRLWYSITGVLLLVCLLAIIFRGFTLGIDFQGGTKMNMPAGDTETSQVEEVFTQATGVTPQLVQVVGSGDSRILEINSERLTDDQINKARSALFERFQPKDATGVANPDAVGDSTVSESWGSTITYRMLIALGVFFILIFLYIAFRFERDMAIAALAALGVDAVVIGGTYALIGFEVSPATIIGLLTVLAFSLYDTVVVFDKVKENTAGLLDSRRRTYAEQANLAVNQTVMRSISTTVISALPIAALMVIAVWLMGVGTLKDLSLVQLIGVIEGTFSSVFLATPIVVSLKNRQQKYRAHNKAVARVRARQQAEGDVDAQDVDDDVDASASSARATETVAAPRQNTSFGASWRPDRDR</sequence>
<dbReference type="PANTHER" id="PTHR30081:SF8">
    <property type="entry name" value="PROTEIN TRANSLOCASE SUBUNIT SECF"/>
    <property type="match status" value="1"/>
</dbReference>
<dbReference type="PATRIC" id="fig|1035195.3.peg.1164"/>
<dbReference type="OrthoDB" id="9774769at2"/>
<gene>
    <name evidence="9" type="primary">secF</name>
    <name evidence="12" type="ORF">HMPREF9997_01295</name>
</gene>
<name>L1MFR9_9CORY</name>